<dbReference type="Gene3D" id="3.40.50.720">
    <property type="entry name" value="NAD(P)-binding Rossmann-like Domain"/>
    <property type="match status" value="1"/>
</dbReference>
<name>A0A2M8PCE8_9CHLR</name>
<dbReference type="GO" id="GO:0016020">
    <property type="term" value="C:membrane"/>
    <property type="evidence" value="ECO:0007669"/>
    <property type="project" value="TreeGrafter"/>
</dbReference>
<dbReference type="SUPFAM" id="SSF51735">
    <property type="entry name" value="NAD(P)-binding Rossmann-fold domains"/>
    <property type="match status" value="1"/>
</dbReference>
<proteinExistence type="inferred from homology"/>
<evidence type="ECO:0000313" key="4">
    <source>
        <dbReference type="Proteomes" id="UP000229681"/>
    </source>
</evidence>
<evidence type="ECO:0000256" key="2">
    <source>
        <dbReference type="ARBA" id="ARBA00023002"/>
    </source>
</evidence>
<feature type="non-terminal residue" evidence="3">
    <location>
        <position position="1"/>
    </location>
</feature>
<dbReference type="InterPro" id="IPR020904">
    <property type="entry name" value="Sc_DH/Rdtase_CS"/>
</dbReference>
<dbReference type="AlphaFoldDB" id="A0A2M8PCE8"/>
<comment type="similarity">
    <text evidence="1">Belongs to the short-chain dehydrogenases/reductases (SDR) family.</text>
</comment>
<keyword evidence="2" id="KW-0560">Oxidoreductase</keyword>
<accession>A0A2M8PCE8</accession>
<reference evidence="3 4" key="1">
    <citation type="submission" date="2017-11" db="EMBL/GenBank/DDBJ databases">
        <title>Evolution of Phototrophy in the Chloroflexi Phylum Driven by Horizontal Gene Transfer.</title>
        <authorList>
            <person name="Ward L.M."/>
            <person name="Hemp J."/>
            <person name="Shih P.M."/>
            <person name="Mcglynn S.E."/>
            <person name="Fischer W."/>
        </authorList>
    </citation>
    <scope>NUCLEOTIDE SEQUENCE [LARGE SCALE GENOMIC DNA]</scope>
    <source>
        <strain evidence="3">JP3_13</strain>
    </source>
</reference>
<organism evidence="3 4">
    <name type="scientific">Candidatus Thermofonsia Clade 1 bacterium</name>
    <dbReference type="NCBI Taxonomy" id="2364210"/>
    <lineage>
        <taxon>Bacteria</taxon>
        <taxon>Bacillati</taxon>
        <taxon>Chloroflexota</taxon>
        <taxon>Candidatus Thermofontia</taxon>
        <taxon>Candidatus Thermofonsia Clade 1</taxon>
    </lineage>
</organism>
<dbReference type="InterPro" id="IPR036291">
    <property type="entry name" value="NAD(P)-bd_dom_sf"/>
</dbReference>
<gene>
    <name evidence="3" type="ORF">CUN49_11640</name>
</gene>
<evidence type="ECO:0000256" key="1">
    <source>
        <dbReference type="ARBA" id="ARBA00006484"/>
    </source>
</evidence>
<sequence length="131" mass="14454">ISLITLLANHFEAQRQGCLAVIGSVAGDRGRASNYIYGAAKGAVALFMGGVRNRLAKVGVSVLTVKPGFVDTPMTAHMKKNALFAKPEQVAKRIYTAMLKGEDVIYVPSFWMLIMFIIRNIPERIFKRLNL</sequence>
<dbReference type="Pfam" id="PF00106">
    <property type="entry name" value="adh_short"/>
    <property type="match status" value="1"/>
</dbReference>
<dbReference type="InterPro" id="IPR002347">
    <property type="entry name" value="SDR_fam"/>
</dbReference>
<dbReference type="PANTHER" id="PTHR44196:SF1">
    <property type="entry name" value="DEHYDROGENASE_REDUCTASE SDR FAMILY MEMBER 7B"/>
    <property type="match status" value="1"/>
</dbReference>
<dbReference type="EMBL" id="PGTM01000188">
    <property type="protein sequence ID" value="PJF35218.1"/>
    <property type="molecule type" value="Genomic_DNA"/>
</dbReference>
<dbReference type="GO" id="GO:0016491">
    <property type="term" value="F:oxidoreductase activity"/>
    <property type="evidence" value="ECO:0007669"/>
    <property type="project" value="UniProtKB-KW"/>
</dbReference>
<protein>
    <submittedName>
        <fullName evidence="3">Short-chain dehydrogenase</fullName>
    </submittedName>
</protein>
<dbReference type="PROSITE" id="PS00061">
    <property type="entry name" value="ADH_SHORT"/>
    <property type="match status" value="1"/>
</dbReference>
<comment type="caution">
    <text evidence="3">The sequence shown here is derived from an EMBL/GenBank/DDBJ whole genome shotgun (WGS) entry which is preliminary data.</text>
</comment>
<evidence type="ECO:0000313" key="3">
    <source>
        <dbReference type="EMBL" id="PJF35218.1"/>
    </source>
</evidence>
<dbReference type="PANTHER" id="PTHR44196">
    <property type="entry name" value="DEHYDROGENASE/REDUCTASE SDR FAMILY MEMBER 7B"/>
    <property type="match status" value="1"/>
</dbReference>
<dbReference type="Proteomes" id="UP000229681">
    <property type="component" value="Unassembled WGS sequence"/>
</dbReference>